<dbReference type="AlphaFoldDB" id="X1DQE4"/>
<feature type="domain" description="DNA methylase adenine-specific" evidence="3">
    <location>
        <begin position="311"/>
        <end position="417"/>
    </location>
</feature>
<evidence type="ECO:0000259" key="3">
    <source>
        <dbReference type="Pfam" id="PF02384"/>
    </source>
</evidence>
<gene>
    <name evidence="4" type="ORF">S03H2_01855</name>
</gene>
<evidence type="ECO:0000313" key="4">
    <source>
        <dbReference type="EMBL" id="GAH22407.1"/>
    </source>
</evidence>
<proteinExistence type="predicted"/>
<dbReference type="SUPFAM" id="SSF53335">
    <property type="entry name" value="S-adenosyl-L-methionine-dependent methyltransferases"/>
    <property type="match status" value="1"/>
</dbReference>
<dbReference type="PANTHER" id="PTHR33841:SF4">
    <property type="entry name" value="RESTRICTION MODIFICATION SYSTEM DNA SPECIFICITY DOMAIN"/>
    <property type="match status" value="1"/>
</dbReference>
<dbReference type="InterPro" id="IPR050953">
    <property type="entry name" value="N4_N6_ade-DNA_methylase"/>
</dbReference>
<keyword evidence="2" id="KW-0808">Transferase</keyword>
<dbReference type="PANTHER" id="PTHR33841">
    <property type="entry name" value="DNA METHYLTRANSFERASE YEEA-RELATED"/>
    <property type="match status" value="1"/>
</dbReference>
<evidence type="ECO:0000256" key="1">
    <source>
        <dbReference type="ARBA" id="ARBA00022603"/>
    </source>
</evidence>
<dbReference type="GO" id="GO:0008170">
    <property type="term" value="F:N-methyltransferase activity"/>
    <property type="evidence" value="ECO:0007669"/>
    <property type="project" value="InterPro"/>
</dbReference>
<dbReference type="InterPro" id="IPR029063">
    <property type="entry name" value="SAM-dependent_MTases_sf"/>
</dbReference>
<dbReference type="GO" id="GO:0032259">
    <property type="term" value="P:methylation"/>
    <property type="evidence" value="ECO:0007669"/>
    <property type="project" value="UniProtKB-KW"/>
</dbReference>
<dbReference type="InterPro" id="IPR003356">
    <property type="entry name" value="DNA_methylase_A-5"/>
</dbReference>
<protein>
    <recommendedName>
        <fullName evidence="3">DNA methylase adenine-specific domain-containing protein</fullName>
    </recommendedName>
</protein>
<comment type="caution">
    <text evidence="4">The sequence shown here is derived from an EMBL/GenBank/DDBJ whole genome shotgun (WGS) entry which is preliminary data.</text>
</comment>
<accession>X1DQE4</accession>
<organism evidence="4">
    <name type="scientific">marine sediment metagenome</name>
    <dbReference type="NCBI Taxonomy" id="412755"/>
    <lineage>
        <taxon>unclassified sequences</taxon>
        <taxon>metagenomes</taxon>
        <taxon>ecological metagenomes</taxon>
    </lineage>
</organism>
<feature type="non-terminal residue" evidence="4">
    <location>
        <position position="483"/>
    </location>
</feature>
<dbReference type="PRINTS" id="PR00507">
    <property type="entry name" value="N12N6MTFRASE"/>
</dbReference>
<keyword evidence="1" id="KW-0489">Methyltransferase</keyword>
<dbReference type="GO" id="GO:0003677">
    <property type="term" value="F:DNA binding"/>
    <property type="evidence" value="ECO:0007669"/>
    <property type="project" value="InterPro"/>
</dbReference>
<dbReference type="Pfam" id="PF02384">
    <property type="entry name" value="N6_Mtase"/>
    <property type="match status" value="1"/>
</dbReference>
<dbReference type="Gene3D" id="3.40.50.150">
    <property type="entry name" value="Vaccinia Virus protein VP39"/>
    <property type="match status" value="1"/>
</dbReference>
<dbReference type="EMBL" id="BARU01000578">
    <property type="protein sequence ID" value="GAH22407.1"/>
    <property type="molecule type" value="Genomic_DNA"/>
</dbReference>
<sequence length="483" mass="54677">MTIEYKAPGKLSKTVESKKAEKQLRRYLTEQAPTFGKGNVEDFLEKAVGVAIDGEHIFFIRFSKVSTLLQTPVPVEKEQRELFHELEVVQGFQTLGPYPINAKSLANLLIFARASARRPLTAKDLAEVFAPASSTARQAVTELYSVLSKAQRKQAPSKIKTFFIEWDRIFGVVYGEELEKAKKAAEKTASLYGMPGGVRLKQLLFSIHTFYAFLMKIIAIELVSLQRESYIESFVQGITALDDEALHNKLSYLESGGDFIDRGIENFLEADFFSWYLDGWDSRLANVFRSVVRALSDFEPATPILEPEWTKDLLQKLYEAIVPRELRHNLGEYYTPDWLAGYVVDKSGYKGKIGTRFLDPACGSGTFLIQAINKAIKGVEAKKHVKMVELARHILANIVGFDLNPLAVLAARTNYLIAFSRFIPFIRPITIPVYLCDSILTPSEYVEEGTLPFENTIVFKTTKQDYVFPVTMKEKSHIDRFTF</sequence>
<evidence type="ECO:0000256" key="2">
    <source>
        <dbReference type="ARBA" id="ARBA00022679"/>
    </source>
</evidence>
<reference evidence="4" key="1">
    <citation type="journal article" date="2014" name="Front. Microbiol.">
        <title>High frequency of phylogenetically diverse reductive dehalogenase-homologous genes in deep subseafloor sedimentary metagenomes.</title>
        <authorList>
            <person name="Kawai M."/>
            <person name="Futagami T."/>
            <person name="Toyoda A."/>
            <person name="Takaki Y."/>
            <person name="Nishi S."/>
            <person name="Hori S."/>
            <person name="Arai W."/>
            <person name="Tsubouchi T."/>
            <person name="Morono Y."/>
            <person name="Uchiyama I."/>
            <person name="Ito T."/>
            <person name="Fujiyama A."/>
            <person name="Inagaki F."/>
            <person name="Takami H."/>
        </authorList>
    </citation>
    <scope>NUCLEOTIDE SEQUENCE</scope>
    <source>
        <strain evidence="4">Expedition CK06-06</strain>
    </source>
</reference>
<name>X1DQE4_9ZZZZ</name>